<protein>
    <recommendedName>
        <fullName evidence="8">NB-ARC domain-containing protein</fullName>
    </recommendedName>
</protein>
<dbReference type="Pfam" id="PF00931">
    <property type="entry name" value="NB-ARC"/>
    <property type="match status" value="1"/>
</dbReference>
<keyword evidence="5" id="KW-0496">Mitochondrion</keyword>
<dbReference type="Proteomes" id="UP000007148">
    <property type="component" value="Unassembled WGS sequence"/>
</dbReference>
<dbReference type="InParanoid" id="G4TWV5"/>
<feature type="non-terminal residue" evidence="9">
    <location>
        <position position="512"/>
    </location>
</feature>
<dbReference type="GO" id="GO:0005739">
    <property type="term" value="C:mitochondrion"/>
    <property type="evidence" value="ECO:0007669"/>
    <property type="project" value="UniProtKB-SubCell"/>
</dbReference>
<dbReference type="eggNOG" id="KOG2029">
    <property type="taxonomic scope" value="Eukaryota"/>
</dbReference>
<keyword evidence="10" id="KW-1185">Reference proteome</keyword>
<accession>G4TWV5</accession>
<dbReference type="HOGENOM" id="CLU_000288_125_13_1"/>
<comment type="caution">
    <text evidence="9">The sequence shown here is derived from an EMBL/GenBank/DDBJ whole genome shotgun (WGS) entry which is preliminary data.</text>
</comment>
<comment type="subcellular location">
    <subcellularLocation>
        <location evidence="2">Endoplasmic reticulum</location>
    </subcellularLocation>
    <subcellularLocation>
        <location evidence="3">Membrane</location>
    </subcellularLocation>
    <subcellularLocation>
        <location evidence="1">Mitochondrion</location>
    </subcellularLocation>
</comment>
<evidence type="ECO:0000256" key="4">
    <source>
        <dbReference type="ARBA" id="ARBA00022824"/>
    </source>
</evidence>
<evidence type="ECO:0000259" key="8">
    <source>
        <dbReference type="Pfam" id="PF00931"/>
    </source>
</evidence>
<evidence type="ECO:0000313" key="10">
    <source>
        <dbReference type="Proteomes" id="UP000007148"/>
    </source>
</evidence>
<dbReference type="InterPro" id="IPR002182">
    <property type="entry name" value="NB-ARC"/>
</dbReference>
<evidence type="ECO:0000313" key="9">
    <source>
        <dbReference type="EMBL" id="CCA75798.1"/>
    </source>
</evidence>
<organism evidence="9 10">
    <name type="scientific">Serendipita indica (strain DSM 11827)</name>
    <name type="common">Root endophyte fungus</name>
    <name type="synonym">Piriformospora indica</name>
    <dbReference type="NCBI Taxonomy" id="1109443"/>
    <lineage>
        <taxon>Eukaryota</taxon>
        <taxon>Fungi</taxon>
        <taxon>Dikarya</taxon>
        <taxon>Basidiomycota</taxon>
        <taxon>Agaricomycotina</taxon>
        <taxon>Agaricomycetes</taxon>
        <taxon>Sebacinales</taxon>
        <taxon>Serendipitaceae</taxon>
        <taxon>Serendipita</taxon>
    </lineage>
</organism>
<dbReference type="GO" id="GO:0043531">
    <property type="term" value="F:ADP binding"/>
    <property type="evidence" value="ECO:0007669"/>
    <property type="project" value="InterPro"/>
</dbReference>
<dbReference type="PANTHER" id="PTHR48182:SF2">
    <property type="entry name" value="PROTEIN SERAC1"/>
    <property type="match status" value="1"/>
</dbReference>
<dbReference type="InterPro" id="IPR052374">
    <property type="entry name" value="SERAC1"/>
</dbReference>
<dbReference type="GO" id="GO:0005783">
    <property type="term" value="C:endoplasmic reticulum"/>
    <property type="evidence" value="ECO:0007669"/>
    <property type="project" value="UniProtKB-SubCell"/>
</dbReference>
<evidence type="ECO:0000256" key="3">
    <source>
        <dbReference type="ARBA" id="ARBA00004370"/>
    </source>
</evidence>
<reference evidence="9 10" key="1">
    <citation type="journal article" date="2011" name="PLoS Pathog.">
        <title>Endophytic Life Strategies Decoded by Genome and Transcriptome Analyses of the Mutualistic Root Symbiont Piriformospora indica.</title>
        <authorList>
            <person name="Zuccaro A."/>
            <person name="Lahrmann U."/>
            <person name="Guldener U."/>
            <person name="Langen G."/>
            <person name="Pfiffi S."/>
            <person name="Biedenkopf D."/>
            <person name="Wong P."/>
            <person name="Samans B."/>
            <person name="Grimm C."/>
            <person name="Basiewicz M."/>
            <person name="Murat C."/>
            <person name="Martin F."/>
            <person name="Kogel K.H."/>
        </authorList>
    </citation>
    <scope>NUCLEOTIDE SEQUENCE [LARGE SCALE GENOMIC DNA]</scope>
    <source>
        <strain evidence="9 10">DSM 11827</strain>
    </source>
</reference>
<dbReference type="OrthoDB" id="674604at2759"/>
<evidence type="ECO:0000256" key="7">
    <source>
        <dbReference type="SAM" id="MobiDB-lite"/>
    </source>
</evidence>
<dbReference type="EMBL" id="CAFZ01000523">
    <property type="protein sequence ID" value="CCA75798.1"/>
    <property type="molecule type" value="Genomic_DNA"/>
</dbReference>
<proteinExistence type="predicted"/>
<keyword evidence="4" id="KW-0256">Endoplasmic reticulum</keyword>
<evidence type="ECO:0000256" key="6">
    <source>
        <dbReference type="ARBA" id="ARBA00023136"/>
    </source>
</evidence>
<dbReference type="SUPFAM" id="SSF52540">
    <property type="entry name" value="P-loop containing nucleoside triphosphate hydrolases"/>
    <property type="match status" value="1"/>
</dbReference>
<dbReference type="InterPro" id="IPR027417">
    <property type="entry name" value="P-loop_NTPase"/>
</dbReference>
<sequence>MDSLTSRFKKILQPSRRHQAVSSADATSSRPSTSKHRSKADDLDFLELASGTDPIVDIVAIHGLDGHREKTWSTKKSILWLRDLLPTDLSNARVLSYGYDADTRSLGCVSTQTMRRHADGFARALARKRKDMPQALVICHNQGLETKCDLRDILTSTHAILFFGTPHSGADTSLLEQVNRVASAYMETTDTILKDLRAHSSELENIQSLYVQASIKIHAIFFSAEYTNGPVTVPYSSAVVAGDPNATAIVLHADQRNLVRFAAKDSHDYQTVLHYLKEHVDNATVEVKKKWEKEHTYRKTANDESTPDEVIVPKPRPPVSRGYIERIHFQSLMTQKLLPDGPVKHQPRCILHGLGGAGKTQLATNWIQENESRFSRVIFVDASSQAQLETDLQRSIRCLGPEYSKAAWKDAVAYLDGKEKGWLLFLDNADSPKLDLRPYLPTSIHGKILITTRNSQCINYAPDGAIAVGGLEENEAVNLLHQTANISPESDADSVKIVKELGMLALAITQAG</sequence>
<name>G4TWV5_SERID</name>
<feature type="compositionally biased region" description="Polar residues" evidence="7">
    <location>
        <begin position="20"/>
        <end position="32"/>
    </location>
</feature>
<gene>
    <name evidence="9" type="ORF">PIIN_09786</name>
</gene>
<dbReference type="AlphaFoldDB" id="G4TWV5"/>
<evidence type="ECO:0000256" key="2">
    <source>
        <dbReference type="ARBA" id="ARBA00004240"/>
    </source>
</evidence>
<evidence type="ECO:0000256" key="1">
    <source>
        <dbReference type="ARBA" id="ARBA00004173"/>
    </source>
</evidence>
<evidence type="ECO:0000256" key="5">
    <source>
        <dbReference type="ARBA" id="ARBA00023128"/>
    </source>
</evidence>
<dbReference type="Gene3D" id="3.40.50.300">
    <property type="entry name" value="P-loop containing nucleotide triphosphate hydrolases"/>
    <property type="match status" value="1"/>
</dbReference>
<dbReference type="GO" id="GO:0016020">
    <property type="term" value="C:membrane"/>
    <property type="evidence" value="ECO:0007669"/>
    <property type="project" value="UniProtKB-SubCell"/>
</dbReference>
<dbReference type="PANTHER" id="PTHR48182">
    <property type="entry name" value="PROTEIN SERAC1"/>
    <property type="match status" value="1"/>
</dbReference>
<feature type="domain" description="NB-ARC" evidence="8">
    <location>
        <begin position="350"/>
        <end position="485"/>
    </location>
</feature>
<feature type="region of interest" description="Disordered" evidence="7">
    <location>
        <begin position="13"/>
        <end position="38"/>
    </location>
</feature>
<keyword evidence="6" id="KW-0472">Membrane</keyword>